<organism evidence="2 3">
    <name type="scientific">Lactuca saligna</name>
    <name type="common">Willowleaf lettuce</name>
    <dbReference type="NCBI Taxonomy" id="75948"/>
    <lineage>
        <taxon>Eukaryota</taxon>
        <taxon>Viridiplantae</taxon>
        <taxon>Streptophyta</taxon>
        <taxon>Embryophyta</taxon>
        <taxon>Tracheophyta</taxon>
        <taxon>Spermatophyta</taxon>
        <taxon>Magnoliopsida</taxon>
        <taxon>eudicotyledons</taxon>
        <taxon>Gunneridae</taxon>
        <taxon>Pentapetalae</taxon>
        <taxon>asterids</taxon>
        <taxon>campanulids</taxon>
        <taxon>Asterales</taxon>
        <taxon>Asteraceae</taxon>
        <taxon>Cichorioideae</taxon>
        <taxon>Cichorieae</taxon>
        <taxon>Lactucinae</taxon>
        <taxon>Lactuca</taxon>
    </lineage>
</organism>
<feature type="transmembrane region" description="Helical" evidence="1">
    <location>
        <begin position="121"/>
        <end position="143"/>
    </location>
</feature>
<dbReference type="Gene3D" id="1.20.120.1900">
    <property type="entry name" value="Gamma-tubulin complex, C-terminal domain"/>
    <property type="match status" value="1"/>
</dbReference>
<dbReference type="AlphaFoldDB" id="A0AA35YDA1"/>
<proteinExistence type="predicted"/>
<keyword evidence="1" id="KW-0472">Membrane</keyword>
<keyword evidence="1" id="KW-1133">Transmembrane helix</keyword>
<sequence length="145" mass="16538">MTSLRSIKHYLLPDQGDFLVHFTDITLDELDKTPNEISVEKLQLSEKLDPETMNLIGEEFMNKGLLLSDSTTPTTSIITGEELRRENMIMKEECQVMREENKIIRQVKKRINAKLTQNKKLYFVLGIGFGVLASTCFSIVILVSS</sequence>
<gene>
    <name evidence="2" type="ORF">LSALG_LOCUS8768</name>
</gene>
<accession>A0AA35YDA1</accession>
<dbReference type="Proteomes" id="UP001177003">
    <property type="component" value="Chromosome 1"/>
</dbReference>
<name>A0AA35YDA1_LACSI</name>
<keyword evidence="3" id="KW-1185">Reference proteome</keyword>
<evidence type="ECO:0000313" key="2">
    <source>
        <dbReference type="EMBL" id="CAI9268338.1"/>
    </source>
</evidence>
<keyword evidence="1" id="KW-0812">Transmembrane</keyword>
<reference evidence="2" key="1">
    <citation type="submission" date="2023-04" db="EMBL/GenBank/DDBJ databases">
        <authorList>
            <person name="Vijverberg K."/>
            <person name="Xiong W."/>
            <person name="Schranz E."/>
        </authorList>
    </citation>
    <scope>NUCLEOTIDE SEQUENCE</scope>
</reference>
<evidence type="ECO:0000256" key="1">
    <source>
        <dbReference type="SAM" id="Phobius"/>
    </source>
</evidence>
<dbReference type="EMBL" id="OX465077">
    <property type="protein sequence ID" value="CAI9268338.1"/>
    <property type="molecule type" value="Genomic_DNA"/>
</dbReference>
<evidence type="ECO:0000313" key="3">
    <source>
        <dbReference type="Proteomes" id="UP001177003"/>
    </source>
</evidence>
<dbReference type="InterPro" id="IPR042241">
    <property type="entry name" value="GCP_C_sf"/>
</dbReference>
<protein>
    <submittedName>
        <fullName evidence="2">Uncharacterized protein</fullName>
    </submittedName>
</protein>